<reference evidence="2" key="1">
    <citation type="submission" date="2023-07" db="EMBL/GenBank/DDBJ databases">
        <authorList>
            <person name="Xia Y."/>
        </authorList>
    </citation>
    <scope>NUCLEOTIDE SEQUENCE</scope>
    <source>
        <strain evidence="2">E</strain>
    </source>
</reference>
<keyword evidence="1 2" id="KW-0812">Transmembrane</keyword>
<feature type="transmembrane region" description="Helical" evidence="1">
    <location>
        <begin position="62"/>
        <end position="80"/>
    </location>
</feature>
<proteinExistence type="predicted"/>
<evidence type="ECO:0000256" key="1">
    <source>
        <dbReference type="SAM" id="Phobius"/>
    </source>
</evidence>
<evidence type="ECO:0000313" key="2">
    <source>
        <dbReference type="EMBL" id="WNL50192.1"/>
    </source>
</evidence>
<protein>
    <submittedName>
        <fullName evidence="2">Transmembrane domain containing protein</fullName>
    </submittedName>
</protein>
<dbReference type="EMBL" id="OR343189">
    <property type="protein sequence ID" value="WNL50192.1"/>
    <property type="molecule type" value="Genomic_DNA"/>
</dbReference>
<sequence length="99" mass="10578">MDRLRNGLIVGFNCGMTAFLFSASFSLAGVLHPVALLPSSLLFSGLSGVSYSYSSQETKREFLTFLCGASYGILAALFLFKFPALAANIAFSCSDMLLC</sequence>
<name>A0AA96J110_9VIRU</name>
<gene>
    <name evidence="2" type="ORF">MarDSR_153</name>
</gene>
<keyword evidence="1" id="KW-1133">Transmembrane helix</keyword>
<feature type="transmembrane region" description="Helical" evidence="1">
    <location>
        <begin position="34"/>
        <end position="53"/>
    </location>
</feature>
<accession>A0AA96J110</accession>
<feature type="transmembrane region" description="Helical" evidence="1">
    <location>
        <begin position="7"/>
        <end position="28"/>
    </location>
</feature>
<organism evidence="2">
    <name type="scientific">Marseillevirus sp</name>
    <dbReference type="NCBI Taxonomy" id="2809551"/>
    <lineage>
        <taxon>Viruses</taxon>
        <taxon>Varidnaviria</taxon>
        <taxon>Bamfordvirae</taxon>
        <taxon>Nucleocytoviricota</taxon>
        <taxon>Megaviricetes</taxon>
        <taxon>Pimascovirales</taxon>
        <taxon>Pimascovirales incertae sedis</taxon>
        <taxon>Marseilleviridae</taxon>
        <taxon>Marseillevirus</taxon>
    </lineage>
</organism>
<keyword evidence="1" id="KW-0472">Membrane</keyword>